<dbReference type="SUPFAM" id="SSF51445">
    <property type="entry name" value="(Trans)glycosidases"/>
    <property type="match status" value="1"/>
</dbReference>
<keyword evidence="7" id="KW-1185">Reference proteome</keyword>
<reference evidence="6 7" key="1">
    <citation type="journal article" date="2009" name="Stand. Genomic Sci.">
        <title>Complete genome sequence of Stackebrandtia nassauensis type strain (LLR-40K-21).</title>
        <authorList>
            <person name="Munk C."/>
            <person name="Lapidus A."/>
            <person name="Copeland A."/>
            <person name="Jando M."/>
            <person name="Mayilraj S."/>
            <person name="Glavina Del Rio T."/>
            <person name="Nolan M."/>
            <person name="Chen F."/>
            <person name="Lucas S."/>
            <person name="Tice H."/>
            <person name="Cheng J.F."/>
            <person name="Han C."/>
            <person name="Detter J.C."/>
            <person name="Bruce D."/>
            <person name="Goodwin L."/>
            <person name="Chain P."/>
            <person name="Pitluck S."/>
            <person name="Goker M."/>
            <person name="Ovchinikova G."/>
            <person name="Pati A."/>
            <person name="Ivanova N."/>
            <person name="Mavromatis K."/>
            <person name="Chen A."/>
            <person name="Palaniappan K."/>
            <person name="Land M."/>
            <person name="Hauser L."/>
            <person name="Chang Y.J."/>
            <person name="Jeffries C.D."/>
            <person name="Bristow J."/>
            <person name="Eisen J.A."/>
            <person name="Markowitz V."/>
            <person name="Hugenholtz P."/>
            <person name="Kyrpides N.C."/>
            <person name="Klenk H.P."/>
        </authorList>
    </citation>
    <scope>NUCLEOTIDE SEQUENCE [LARGE SCALE GENOMIC DNA]</scope>
    <source>
        <strain evidence="7">DSM 44728 / CIP 108903 / NRRL B-16338 / NBRC 102104 / LLR-40K-21</strain>
    </source>
</reference>
<evidence type="ECO:0000256" key="4">
    <source>
        <dbReference type="SAM" id="SignalP"/>
    </source>
</evidence>
<dbReference type="Proteomes" id="UP000000844">
    <property type="component" value="Chromosome"/>
</dbReference>
<dbReference type="Gene3D" id="1.20.58.460">
    <property type="entry name" value="Hyaluronidase post-catalytic domain-like"/>
    <property type="match status" value="1"/>
</dbReference>
<feature type="signal peptide" evidence="4">
    <location>
        <begin position="1"/>
        <end position="24"/>
    </location>
</feature>
<keyword evidence="4" id="KW-0732">Signal</keyword>
<dbReference type="InterPro" id="IPR017853">
    <property type="entry name" value="GH"/>
</dbReference>
<dbReference type="PROSITE" id="PS52009">
    <property type="entry name" value="GH84"/>
    <property type="match status" value="1"/>
</dbReference>
<accession>D3Q4V4</accession>
<dbReference type="GO" id="GO:1901135">
    <property type="term" value="P:carbohydrate derivative metabolic process"/>
    <property type="evidence" value="ECO:0007669"/>
    <property type="project" value="UniProtKB-ARBA"/>
</dbReference>
<comment type="similarity">
    <text evidence="3">Belongs to the glycosyl hydrolase 84 family.</text>
</comment>
<feature type="domain" description="GH84" evidence="5">
    <location>
        <begin position="123"/>
        <end position="402"/>
    </location>
</feature>
<dbReference type="STRING" id="446470.Snas_2451"/>
<evidence type="ECO:0000256" key="2">
    <source>
        <dbReference type="ARBA" id="ARBA00023295"/>
    </source>
</evidence>
<dbReference type="InterPro" id="IPR011496">
    <property type="entry name" value="O-GlcNAcase_cat"/>
</dbReference>
<keyword evidence="2 3" id="KW-0326">Glycosidase</keyword>
<dbReference type="HOGENOM" id="CLU_001501_3_1_11"/>
<evidence type="ECO:0000259" key="5">
    <source>
        <dbReference type="PROSITE" id="PS52009"/>
    </source>
</evidence>
<dbReference type="EMBL" id="CP001778">
    <property type="protein sequence ID" value="ADD42134.1"/>
    <property type="molecule type" value="Genomic_DNA"/>
</dbReference>
<sequence length="581" mass="63470">MQRHLIVTAAVVLILGASVTTALALPGDDADRLITGPASDPAAEKVARDALADLPSDVVVRIGTRHTDAKLAAEGFEIRVESGEILLDGADAAGVFYGAQELRERARSGRLDDGVIRQEPSMRYRGLIEGFYGTPWTHAERLDLMDYLGSHRMNTYAYAPKDDPYHREKWREPYPADKLAELGELVERAQANHVDFAFALSPGLSICYTSQDDYDALIAKFDSLYDLGVRQFNIPLDDIDYDTWHCDGDAEEYGSGPAAAGRAQAELLTRVQTEWAANKDGVAPMQMVPTEYFDNEDSPYKEALRDMHSDVVVMWTGVGVIPTTITREQAARAREVFGHEILIWDNYPVNDYIAGRLPLGAYTGRENGLSAEVSGVISNPMNQPEVSKVALYSFGEYGWDDESYQAEESWERALSEAAGGSEEVVDALRRFADLNQYDETLHQEPAPELAAALDAFWEAWDAGDHDAAAERFDAVLADLAAAPDVIREGAADPAFAEQARAWLDAAELWVSAMRHSLTGMVREVNGDPEGACEAIAEATSDVEAAKEIRDDREPHSTTHPRIADGVADAYIDAAAGHAGCG</sequence>
<dbReference type="GO" id="GO:0004563">
    <property type="term" value="F:beta-N-acetylhexosaminidase activity"/>
    <property type="evidence" value="ECO:0007669"/>
    <property type="project" value="UniProtKB-EC"/>
</dbReference>
<dbReference type="PANTHER" id="PTHR13170">
    <property type="entry name" value="O-GLCNACASE"/>
    <property type="match status" value="1"/>
</dbReference>
<dbReference type="SUPFAM" id="SSF55545">
    <property type="entry name" value="beta-N-acetylhexosaminidase-like domain"/>
    <property type="match status" value="1"/>
</dbReference>
<name>D3Q4V4_STANL</name>
<dbReference type="InterPro" id="IPR029018">
    <property type="entry name" value="Hex-like_dom2"/>
</dbReference>
<organism evidence="6 7">
    <name type="scientific">Stackebrandtia nassauensis (strain DSM 44728 / CIP 108903 / NRRL B-16338 / NBRC 102104 / LLR-40K-21)</name>
    <dbReference type="NCBI Taxonomy" id="446470"/>
    <lineage>
        <taxon>Bacteria</taxon>
        <taxon>Bacillati</taxon>
        <taxon>Actinomycetota</taxon>
        <taxon>Actinomycetes</taxon>
        <taxon>Glycomycetales</taxon>
        <taxon>Glycomycetaceae</taxon>
        <taxon>Stackebrandtia</taxon>
    </lineage>
</organism>
<evidence type="ECO:0000313" key="6">
    <source>
        <dbReference type="EMBL" id="ADD42134.1"/>
    </source>
</evidence>
<dbReference type="SUPFAM" id="SSF140657">
    <property type="entry name" value="Hyaluronidase post-catalytic domain-like"/>
    <property type="match status" value="1"/>
</dbReference>
<dbReference type="Gene3D" id="3.30.379.10">
    <property type="entry name" value="Chitobiase/beta-hexosaminidase domain 2-like"/>
    <property type="match status" value="1"/>
</dbReference>
<dbReference type="InterPro" id="IPR015882">
    <property type="entry name" value="HEX_bac_N"/>
</dbReference>
<evidence type="ECO:0000313" key="7">
    <source>
        <dbReference type="Proteomes" id="UP000000844"/>
    </source>
</evidence>
<feature type="chain" id="PRO_5003049546" evidence="4">
    <location>
        <begin position="25"/>
        <end position="581"/>
    </location>
</feature>
<dbReference type="AlphaFoldDB" id="D3Q4V4"/>
<feature type="active site" description="Proton donor" evidence="3">
    <location>
        <position position="238"/>
    </location>
</feature>
<dbReference type="KEGG" id="sna:Snas_2451"/>
<dbReference type="InterPro" id="IPR051822">
    <property type="entry name" value="Glycosyl_Hydrolase_84"/>
</dbReference>
<dbReference type="EC" id="3.2.1.52" evidence="6"/>
<protein>
    <submittedName>
        <fullName evidence="6">Beta-N-acetylhexosaminidase</fullName>
        <ecNumber evidence="6">3.2.1.52</ecNumber>
    </submittedName>
</protein>
<proteinExistence type="inferred from homology"/>
<evidence type="ECO:0000256" key="1">
    <source>
        <dbReference type="ARBA" id="ARBA00022801"/>
    </source>
</evidence>
<gene>
    <name evidence="6" type="ordered locus">Snas_2451</name>
</gene>
<dbReference type="GO" id="GO:0005975">
    <property type="term" value="P:carbohydrate metabolic process"/>
    <property type="evidence" value="ECO:0007669"/>
    <property type="project" value="UniProtKB-ARBA"/>
</dbReference>
<dbReference type="Pfam" id="PF07555">
    <property type="entry name" value="NAGidase"/>
    <property type="match status" value="1"/>
</dbReference>
<dbReference type="PANTHER" id="PTHR13170:SF16">
    <property type="entry name" value="PROTEIN O-GLCNACASE"/>
    <property type="match status" value="1"/>
</dbReference>
<dbReference type="eggNOG" id="COG3525">
    <property type="taxonomic scope" value="Bacteria"/>
</dbReference>
<dbReference type="Pfam" id="PF02838">
    <property type="entry name" value="Glyco_hydro_20b"/>
    <property type="match status" value="1"/>
</dbReference>
<dbReference type="CAZy" id="GH84">
    <property type="family name" value="Glycoside Hydrolase Family 84"/>
</dbReference>
<dbReference type="RefSeq" id="WP_013017705.1">
    <property type="nucleotide sequence ID" value="NC_013947.1"/>
</dbReference>
<dbReference type="Gene3D" id="3.20.20.80">
    <property type="entry name" value="Glycosidases"/>
    <property type="match status" value="1"/>
</dbReference>
<keyword evidence="1 3" id="KW-0378">Hydrolase</keyword>
<evidence type="ECO:0000256" key="3">
    <source>
        <dbReference type="PROSITE-ProRule" id="PRU01353"/>
    </source>
</evidence>